<dbReference type="EMBL" id="LR796221">
    <property type="protein sequence ID" value="CAB4128140.1"/>
    <property type="molecule type" value="Genomic_DNA"/>
</dbReference>
<dbReference type="PROSITE" id="PS51898">
    <property type="entry name" value="TYR_RECOMBINASE"/>
    <property type="match status" value="1"/>
</dbReference>
<gene>
    <name evidence="5" type="ORF">UFOVP99_13</name>
</gene>
<feature type="domain" description="Tyr recombinase" evidence="4">
    <location>
        <begin position="198"/>
        <end position="397"/>
    </location>
</feature>
<dbReference type="InterPro" id="IPR011010">
    <property type="entry name" value="DNA_brk_join_enz"/>
</dbReference>
<proteinExistence type="inferred from homology"/>
<comment type="similarity">
    <text evidence="1">Belongs to the 'phage' integrase family.</text>
</comment>
<dbReference type="Gene3D" id="1.10.150.130">
    <property type="match status" value="1"/>
</dbReference>
<evidence type="ECO:0000259" key="4">
    <source>
        <dbReference type="PROSITE" id="PS51898"/>
    </source>
</evidence>
<keyword evidence="2" id="KW-0238">DNA-binding</keyword>
<evidence type="ECO:0000313" key="5">
    <source>
        <dbReference type="EMBL" id="CAB4128140.1"/>
    </source>
</evidence>
<dbReference type="InterPro" id="IPR013762">
    <property type="entry name" value="Integrase-like_cat_sf"/>
</dbReference>
<name>A0A6J5L677_9CAUD</name>
<reference evidence="5" key="1">
    <citation type="submission" date="2020-04" db="EMBL/GenBank/DDBJ databases">
        <authorList>
            <person name="Chiriac C."/>
            <person name="Salcher M."/>
            <person name="Ghai R."/>
            <person name="Kavagutti S V."/>
        </authorList>
    </citation>
    <scope>NUCLEOTIDE SEQUENCE</scope>
</reference>
<dbReference type="InterPro" id="IPR010998">
    <property type="entry name" value="Integrase_recombinase_N"/>
</dbReference>
<sequence>MAHIKIRHLVALPGKAGSTRWYWRPAAPLKAAGWRDQRLPEDEAAAMAAAEGLNAEVDAWRRGETPPHAPAAVAKRGKAVAVGSVEALVIEYKRSRWWTKLAERTRKDYGGYLDTIIAWAGDMPARAITGPAVEAFYAAQLRRVEGTGRKRRVIETPAKAHAAIRVLRLLLAVGERLGYLKKGSNPAAEPGISLVRVREPVIWSRAQVQHMAATADRLGWRSVGTAMLLNEWLGQREADILKLKPWRVETDALVIRQGKTGRVVRLPVYLVPHLVQRLTAEASRDGAVASLTHLLLHEGTGSDWNEHTFRHVFAEIREAAAKGLPATVDSPELVAMPSCADLRFMELRHTAVTRLNEAGEDALGIAGVTGHSPRTCQAILDQHYLARTEKAAEGAFRRRLAAERKEDNG</sequence>
<organism evidence="5">
    <name type="scientific">uncultured Caudovirales phage</name>
    <dbReference type="NCBI Taxonomy" id="2100421"/>
    <lineage>
        <taxon>Viruses</taxon>
        <taxon>Duplodnaviria</taxon>
        <taxon>Heunggongvirae</taxon>
        <taxon>Uroviricota</taxon>
        <taxon>Caudoviricetes</taxon>
        <taxon>Peduoviridae</taxon>
        <taxon>Maltschvirus</taxon>
        <taxon>Maltschvirus maltsch</taxon>
    </lineage>
</organism>
<dbReference type="GO" id="GO:0006310">
    <property type="term" value="P:DNA recombination"/>
    <property type="evidence" value="ECO:0007669"/>
    <property type="project" value="UniProtKB-KW"/>
</dbReference>
<evidence type="ECO:0000256" key="1">
    <source>
        <dbReference type="ARBA" id="ARBA00008857"/>
    </source>
</evidence>
<evidence type="ECO:0000256" key="2">
    <source>
        <dbReference type="ARBA" id="ARBA00023125"/>
    </source>
</evidence>
<keyword evidence="3" id="KW-0233">DNA recombination</keyword>
<dbReference type="InterPro" id="IPR002104">
    <property type="entry name" value="Integrase_catalytic"/>
</dbReference>
<evidence type="ECO:0000256" key="3">
    <source>
        <dbReference type="ARBA" id="ARBA00023172"/>
    </source>
</evidence>
<dbReference type="GO" id="GO:0003677">
    <property type="term" value="F:DNA binding"/>
    <property type="evidence" value="ECO:0007669"/>
    <property type="project" value="UniProtKB-KW"/>
</dbReference>
<dbReference type="GO" id="GO:0015074">
    <property type="term" value="P:DNA integration"/>
    <property type="evidence" value="ECO:0007669"/>
    <property type="project" value="InterPro"/>
</dbReference>
<protein>
    <submittedName>
        <fullName evidence="5">Integrase, catalytic domain containing protein</fullName>
    </submittedName>
</protein>
<dbReference type="SUPFAM" id="SSF56349">
    <property type="entry name" value="DNA breaking-rejoining enzymes"/>
    <property type="match status" value="1"/>
</dbReference>
<accession>A0A6J5L677</accession>
<dbReference type="Gene3D" id="1.10.443.10">
    <property type="entry name" value="Intergrase catalytic core"/>
    <property type="match status" value="1"/>
</dbReference>